<sequence length="146" mass="16152">MTDFAPSLADYPYHIELTTRAQDCDALGHISNVVFYSFFDSVVNQFLSERCELNVASSKIVPFVTGSQCQYMSNVSYPEPIAVGLRVIKLARSAVTFGVSVYAGETGRRAAHGQFMQIFVERATDKVVPIPSHIKLQLDALSEDLE</sequence>
<keyword evidence="4" id="KW-1185">Reference proteome</keyword>
<protein>
    <submittedName>
        <fullName evidence="3">Acyl-CoA thioesterase</fullName>
    </submittedName>
</protein>
<dbReference type="CDD" id="cd00586">
    <property type="entry name" value="4HBT"/>
    <property type="match status" value="1"/>
</dbReference>
<dbReference type="OrthoDB" id="9799036at2"/>
<keyword evidence="2" id="KW-0378">Hydrolase</keyword>
<name>A0A5B7YHH3_9ALTE</name>
<dbReference type="InterPro" id="IPR050563">
    <property type="entry name" value="4-hydroxybenzoyl-CoA_TE"/>
</dbReference>
<dbReference type="EMBL" id="CP039852">
    <property type="protein sequence ID" value="QCZ95061.1"/>
    <property type="molecule type" value="Genomic_DNA"/>
</dbReference>
<evidence type="ECO:0000313" key="3">
    <source>
        <dbReference type="EMBL" id="QCZ95061.1"/>
    </source>
</evidence>
<evidence type="ECO:0000256" key="2">
    <source>
        <dbReference type="ARBA" id="ARBA00022801"/>
    </source>
</evidence>
<reference evidence="3 4" key="1">
    <citation type="submission" date="2019-04" db="EMBL/GenBank/DDBJ databases">
        <title>Salinimonas iocasae sp. nov., a halophilic bacterium isolated from the outer tube casing of tubeworms in Okinawa Trough.</title>
        <authorList>
            <person name="Zhang H."/>
            <person name="Wang H."/>
            <person name="Li C."/>
        </authorList>
    </citation>
    <scope>NUCLEOTIDE SEQUENCE [LARGE SCALE GENOMIC DNA]</scope>
    <source>
        <strain evidence="3 4">KX18D6</strain>
    </source>
</reference>
<dbReference type="PANTHER" id="PTHR31793:SF27">
    <property type="entry name" value="NOVEL THIOESTERASE SUPERFAMILY DOMAIN AND SAPOSIN A-TYPE DOMAIN CONTAINING PROTEIN (0610012H03RIK)"/>
    <property type="match status" value="1"/>
</dbReference>
<accession>A0A5B7YHH3</accession>
<gene>
    <name evidence="3" type="ORF">FBQ74_16955</name>
</gene>
<dbReference type="RefSeq" id="WP_139757791.1">
    <property type="nucleotide sequence ID" value="NZ_CP039852.1"/>
</dbReference>
<dbReference type="InterPro" id="IPR029069">
    <property type="entry name" value="HotDog_dom_sf"/>
</dbReference>
<dbReference type="KEGG" id="salk:FBQ74_16955"/>
<dbReference type="AlphaFoldDB" id="A0A5B7YHH3"/>
<dbReference type="Proteomes" id="UP000304912">
    <property type="component" value="Chromosome"/>
</dbReference>
<dbReference type="GO" id="GO:0047617">
    <property type="term" value="F:fatty acyl-CoA hydrolase activity"/>
    <property type="evidence" value="ECO:0007669"/>
    <property type="project" value="TreeGrafter"/>
</dbReference>
<evidence type="ECO:0000313" key="4">
    <source>
        <dbReference type="Proteomes" id="UP000304912"/>
    </source>
</evidence>
<dbReference type="SUPFAM" id="SSF54637">
    <property type="entry name" value="Thioesterase/thiol ester dehydrase-isomerase"/>
    <property type="match status" value="1"/>
</dbReference>
<dbReference type="Gene3D" id="3.10.129.10">
    <property type="entry name" value="Hotdog Thioesterase"/>
    <property type="match status" value="1"/>
</dbReference>
<organism evidence="3 4">
    <name type="scientific">Salinimonas iocasae</name>
    <dbReference type="NCBI Taxonomy" id="2572577"/>
    <lineage>
        <taxon>Bacteria</taxon>
        <taxon>Pseudomonadati</taxon>
        <taxon>Pseudomonadota</taxon>
        <taxon>Gammaproteobacteria</taxon>
        <taxon>Alteromonadales</taxon>
        <taxon>Alteromonadaceae</taxon>
        <taxon>Alteromonas/Salinimonas group</taxon>
        <taxon>Salinimonas</taxon>
    </lineage>
</organism>
<evidence type="ECO:0000256" key="1">
    <source>
        <dbReference type="ARBA" id="ARBA00005953"/>
    </source>
</evidence>
<comment type="similarity">
    <text evidence="1">Belongs to the 4-hydroxybenzoyl-CoA thioesterase family.</text>
</comment>
<proteinExistence type="inferred from homology"/>
<dbReference type="Pfam" id="PF13279">
    <property type="entry name" value="4HBT_2"/>
    <property type="match status" value="1"/>
</dbReference>
<dbReference type="PANTHER" id="PTHR31793">
    <property type="entry name" value="4-HYDROXYBENZOYL-COA THIOESTERASE FAMILY MEMBER"/>
    <property type="match status" value="1"/>
</dbReference>